<dbReference type="EMBL" id="HBHJ01023804">
    <property type="protein sequence ID" value="CAD9702393.1"/>
    <property type="molecule type" value="Transcribed_RNA"/>
</dbReference>
<name>A0A7S2WQZ3_9STRA</name>
<keyword evidence="2" id="KW-0732">Signal</keyword>
<dbReference type="PANTHER" id="PTHR39474">
    <property type="entry name" value="UNNAMED PRODUCT"/>
    <property type="match status" value="1"/>
</dbReference>
<protein>
    <submittedName>
        <fullName evidence="3">Uncharacterized protein</fullName>
    </submittedName>
</protein>
<dbReference type="AlphaFoldDB" id="A0A7S2WQZ3"/>
<organism evidence="3">
    <name type="scientific">Rhizochromulina marina</name>
    <dbReference type="NCBI Taxonomy" id="1034831"/>
    <lineage>
        <taxon>Eukaryota</taxon>
        <taxon>Sar</taxon>
        <taxon>Stramenopiles</taxon>
        <taxon>Ochrophyta</taxon>
        <taxon>Dictyochophyceae</taxon>
        <taxon>Rhizochromulinales</taxon>
        <taxon>Rhizochromulina</taxon>
    </lineage>
</organism>
<feature type="region of interest" description="Disordered" evidence="1">
    <location>
        <begin position="54"/>
        <end position="79"/>
    </location>
</feature>
<sequence>MKAALGCRALLLVLLPALETLRGASAWGLVLRRDTHGRRGDFWPRRLPCAQVGEGGESQLELPEGNTSEAISSVPEPGSGMRTMVVNGNAVTLDELGPVVVSQDGQLRRIDNWQTMSPEEQELTLRMVGRRNQKRLARLRQNGNWTEGGELKDSNIRRAS</sequence>
<gene>
    <name evidence="3" type="ORF">RMAR1173_LOCUS15698</name>
</gene>
<dbReference type="PANTHER" id="PTHR39474:SF1">
    <property type="entry name" value="FUNGAL SPECIFIC TRANSCRIPTION FACTOR"/>
    <property type="match status" value="1"/>
</dbReference>
<accession>A0A7S2WQZ3</accession>
<feature type="compositionally biased region" description="Basic and acidic residues" evidence="1">
    <location>
        <begin position="149"/>
        <end position="160"/>
    </location>
</feature>
<evidence type="ECO:0000313" key="3">
    <source>
        <dbReference type="EMBL" id="CAD9702393.1"/>
    </source>
</evidence>
<feature type="chain" id="PRO_5030589995" evidence="2">
    <location>
        <begin position="27"/>
        <end position="160"/>
    </location>
</feature>
<reference evidence="3" key="1">
    <citation type="submission" date="2021-01" db="EMBL/GenBank/DDBJ databases">
        <authorList>
            <person name="Corre E."/>
            <person name="Pelletier E."/>
            <person name="Niang G."/>
            <person name="Scheremetjew M."/>
            <person name="Finn R."/>
            <person name="Kale V."/>
            <person name="Holt S."/>
            <person name="Cochrane G."/>
            <person name="Meng A."/>
            <person name="Brown T."/>
            <person name="Cohen L."/>
        </authorList>
    </citation>
    <scope>NUCLEOTIDE SEQUENCE</scope>
    <source>
        <strain evidence="3">CCMP1243</strain>
    </source>
</reference>
<evidence type="ECO:0000256" key="2">
    <source>
        <dbReference type="SAM" id="SignalP"/>
    </source>
</evidence>
<feature type="signal peptide" evidence="2">
    <location>
        <begin position="1"/>
        <end position="26"/>
    </location>
</feature>
<proteinExistence type="predicted"/>
<feature type="region of interest" description="Disordered" evidence="1">
    <location>
        <begin position="139"/>
        <end position="160"/>
    </location>
</feature>
<evidence type="ECO:0000256" key="1">
    <source>
        <dbReference type="SAM" id="MobiDB-lite"/>
    </source>
</evidence>